<sequence>MARPAAAPHTPTAVQGHPGAAAMSTTAPPAVRTVSTTRIAVASFVGTAIEFYDFYIYGTAAALVLGKLFFPTFSALAGTLAAFATFGVGFVARPIGAVIFGHFGDRTGRKTMLVTSLLVMGTGTVAIGLLPTYRDVGIAAPLLLVLCRFLQGVGLGGEWGGAVLLATEYAPRDKRGLWSSFPQMGPAIGFIAAGGSFLLLGRVMDDAAFESWGWRIPFLASAALVVVGFYIRMRIAETPVFRKALEQHERAKAPIVEVVRRQGTTLALATCAFILAHTLFYTITTFALSYGTTVLDLDKDMLLLCAMAAALVLGVATPLLAVLSDRVGRRNVCLSAGVLAAVWAYPMFALINTGEPLLIGLAMAVGMLAFAALYGPMGAFLPEMFATRYRYTGASVAYNASGIVGGGVTPLLATQLVASTGSSVPVSGYIVVVALVSALCVWFLKETHTSDLETT</sequence>
<evidence type="ECO:0000256" key="1">
    <source>
        <dbReference type="ARBA" id="ARBA00004651"/>
    </source>
</evidence>
<reference evidence="14 15" key="1">
    <citation type="submission" date="2009-02" db="EMBL/GenBank/DDBJ databases">
        <title>Annotation of Streptomyces hygroscopicus strain ATCC 53653.</title>
        <authorList>
            <consortium name="The Broad Institute Genome Sequencing Platform"/>
            <consortium name="Broad Institute Microbial Sequencing Center"/>
            <person name="Fischbach M."/>
            <person name="Godfrey P."/>
            <person name="Ward D."/>
            <person name="Young S."/>
            <person name="Zeng Q."/>
            <person name="Koehrsen M."/>
            <person name="Alvarado L."/>
            <person name="Berlin A.M."/>
            <person name="Bochicchio J."/>
            <person name="Borenstein D."/>
            <person name="Chapman S.B."/>
            <person name="Chen Z."/>
            <person name="Engels R."/>
            <person name="Freedman E."/>
            <person name="Gellesch M."/>
            <person name="Goldberg J."/>
            <person name="Griggs A."/>
            <person name="Gujja S."/>
            <person name="Heilman E.R."/>
            <person name="Heiman D.I."/>
            <person name="Hepburn T.A."/>
            <person name="Howarth C."/>
            <person name="Jen D."/>
            <person name="Larson L."/>
            <person name="Lewis B."/>
            <person name="Mehta T."/>
            <person name="Park D."/>
            <person name="Pearson M."/>
            <person name="Richards J."/>
            <person name="Roberts A."/>
            <person name="Saif S."/>
            <person name="Shea T.D."/>
            <person name="Shenoy N."/>
            <person name="Sisk P."/>
            <person name="Stolte C."/>
            <person name="Sykes S.N."/>
            <person name="Thomson T."/>
            <person name="Walk T."/>
            <person name="White J."/>
            <person name="Yandava C."/>
            <person name="Straight P."/>
            <person name="Clardy J."/>
            <person name="Hung D."/>
            <person name="Kolter R."/>
            <person name="Mekalanos J."/>
            <person name="Walker S."/>
            <person name="Walsh C.T."/>
            <person name="Wieland-Brown L.C."/>
            <person name="Haas B."/>
            <person name="Nusbaum C."/>
            <person name="Birren B."/>
        </authorList>
    </citation>
    <scope>NUCLEOTIDE SEQUENCE [LARGE SCALE GENOMIC DNA]</scope>
    <source>
        <strain evidence="14 15">ATCC 53653</strain>
    </source>
</reference>
<keyword evidence="7 12" id="KW-1133">Transmembrane helix</keyword>
<dbReference type="InterPro" id="IPR020846">
    <property type="entry name" value="MFS_dom"/>
</dbReference>
<feature type="compositionally biased region" description="Low complexity" evidence="11">
    <location>
        <begin position="1"/>
        <end position="13"/>
    </location>
</feature>
<dbReference type="Proteomes" id="UP000003963">
    <property type="component" value="Unassembled WGS sequence"/>
</dbReference>
<feature type="transmembrane region" description="Helical" evidence="12">
    <location>
        <begin position="424"/>
        <end position="444"/>
    </location>
</feature>
<dbReference type="FunFam" id="1.20.1250.20:FF:000001">
    <property type="entry name" value="Dicarboxylate MFS transporter"/>
    <property type="match status" value="1"/>
</dbReference>
<accession>D9W671</accession>
<dbReference type="SUPFAM" id="SSF103473">
    <property type="entry name" value="MFS general substrate transporter"/>
    <property type="match status" value="1"/>
</dbReference>
<evidence type="ECO:0000256" key="3">
    <source>
        <dbReference type="ARBA" id="ARBA00022448"/>
    </source>
</evidence>
<dbReference type="InterPro" id="IPR011701">
    <property type="entry name" value="MFS"/>
</dbReference>
<evidence type="ECO:0000256" key="2">
    <source>
        <dbReference type="ARBA" id="ARBA00008240"/>
    </source>
</evidence>
<evidence type="ECO:0000256" key="8">
    <source>
        <dbReference type="ARBA" id="ARBA00023136"/>
    </source>
</evidence>
<keyword evidence="8 12" id="KW-0472">Membrane</keyword>
<gene>
    <name evidence="14" type="ORF">SSOG_00139</name>
</gene>
<feature type="transmembrane region" description="Helical" evidence="12">
    <location>
        <begin position="76"/>
        <end position="100"/>
    </location>
</feature>
<dbReference type="HOGENOM" id="CLU_001265_39_5_11"/>
<dbReference type="GO" id="GO:0015293">
    <property type="term" value="F:symporter activity"/>
    <property type="evidence" value="ECO:0007669"/>
    <property type="project" value="UniProtKB-KW"/>
</dbReference>
<keyword evidence="4" id="KW-1003">Cell membrane</keyword>
<feature type="region of interest" description="Disordered" evidence="11">
    <location>
        <begin position="1"/>
        <end position="24"/>
    </location>
</feature>
<evidence type="ECO:0000256" key="6">
    <source>
        <dbReference type="ARBA" id="ARBA00022847"/>
    </source>
</evidence>
<organism evidence="14 15">
    <name type="scientific">Streptomyces himastatinicus ATCC 53653</name>
    <dbReference type="NCBI Taxonomy" id="457427"/>
    <lineage>
        <taxon>Bacteria</taxon>
        <taxon>Bacillati</taxon>
        <taxon>Actinomycetota</taxon>
        <taxon>Actinomycetes</taxon>
        <taxon>Kitasatosporales</taxon>
        <taxon>Streptomycetaceae</taxon>
        <taxon>Streptomyces</taxon>
        <taxon>Streptomyces violaceusniger group</taxon>
    </lineage>
</organism>
<evidence type="ECO:0000256" key="10">
    <source>
        <dbReference type="ARBA" id="ARBA00039918"/>
    </source>
</evidence>
<dbReference type="GO" id="GO:0005886">
    <property type="term" value="C:plasma membrane"/>
    <property type="evidence" value="ECO:0007669"/>
    <property type="project" value="UniProtKB-SubCell"/>
</dbReference>
<evidence type="ECO:0000256" key="9">
    <source>
        <dbReference type="ARBA" id="ARBA00037295"/>
    </source>
</evidence>
<evidence type="ECO:0000256" key="4">
    <source>
        <dbReference type="ARBA" id="ARBA00022475"/>
    </source>
</evidence>
<evidence type="ECO:0000259" key="13">
    <source>
        <dbReference type="PROSITE" id="PS50850"/>
    </source>
</evidence>
<dbReference type="CDD" id="cd17369">
    <property type="entry name" value="MFS_ShiA_like"/>
    <property type="match status" value="1"/>
</dbReference>
<feature type="transmembrane region" description="Helical" evidence="12">
    <location>
        <begin position="266"/>
        <end position="289"/>
    </location>
</feature>
<dbReference type="PROSITE" id="PS00217">
    <property type="entry name" value="SUGAR_TRANSPORT_2"/>
    <property type="match status" value="1"/>
</dbReference>
<evidence type="ECO:0000256" key="12">
    <source>
        <dbReference type="SAM" id="Phobius"/>
    </source>
</evidence>
<dbReference type="Pfam" id="PF00083">
    <property type="entry name" value="Sugar_tr"/>
    <property type="match status" value="1"/>
</dbReference>
<dbReference type="PROSITE" id="PS50850">
    <property type="entry name" value="MFS"/>
    <property type="match status" value="1"/>
</dbReference>
<keyword evidence="5 12" id="KW-0812">Transmembrane</keyword>
<feature type="transmembrane region" description="Helical" evidence="12">
    <location>
        <begin position="332"/>
        <end position="351"/>
    </location>
</feature>
<dbReference type="AlphaFoldDB" id="D9W671"/>
<dbReference type="InterPro" id="IPR005828">
    <property type="entry name" value="MFS_sugar_transport-like"/>
</dbReference>
<feature type="transmembrane region" description="Helical" evidence="12">
    <location>
        <begin position="177"/>
        <end position="200"/>
    </location>
</feature>
<dbReference type="STRING" id="457427.SSOG_00139"/>
<comment type="subcellular location">
    <subcellularLocation>
        <location evidence="1">Cell membrane</location>
        <topology evidence="1">Multi-pass membrane protein</topology>
    </subcellularLocation>
</comment>
<feature type="transmembrane region" description="Helical" evidence="12">
    <location>
        <begin position="142"/>
        <end position="165"/>
    </location>
</feature>
<feature type="transmembrane region" description="Helical" evidence="12">
    <location>
        <begin position="301"/>
        <end position="323"/>
    </location>
</feature>
<feature type="domain" description="Major facilitator superfamily (MFS) profile" evidence="13">
    <location>
        <begin position="39"/>
        <end position="449"/>
    </location>
</feature>
<feature type="transmembrane region" description="Helical" evidence="12">
    <location>
        <begin position="112"/>
        <end position="130"/>
    </location>
</feature>
<proteinExistence type="inferred from homology"/>
<dbReference type="InterPro" id="IPR036259">
    <property type="entry name" value="MFS_trans_sf"/>
</dbReference>
<feature type="transmembrane region" description="Helical" evidence="12">
    <location>
        <begin position="357"/>
        <end position="375"/>
    </location>
</feature>
<feature type="transmembrane region" description="Helical" evidence="12">
    <location>
        <begin position="396"/>
        <end position="418"/>
    </location>
</feature>
<feature type="transmembrane region" description="Helical" evidence="12">
    <location>
        <begin position="212"/>
        <end position="233"/>
    </location>
</feature>
<keyword evidence="6" id="KW-0769">Symport</keyword>
<comment type="similarity">
    <text evidence="2">Belongs to the major facilitator superfamily. Metabolite:H+ Symporter (MHS) family (TC 2.A.1.6) family.</text>
</comment>
<dbReference type="Pfam" id="PF07690">
    <property type="entry name" value="MFS_1"/>
    <property type="match status" value="1"/>
</dbReference>
<name>D9W671_9ACTN</name>
<evidence type="ECO:0000313" key="15">
    <source>
        <dbReference type="Proteomes" id="UP000003963"/>
    </source>
</evidence>
<dbReference type="EMBL" id="GG657754">
    <property type="protein sequence ID" value="EFL20427.1"/>
    <property type="molecule type" value="Genomic_DNA"/>
</dbReference>
<keyword evidence="15" id="KW-1185">Reference proteome</keyword>
<protein>
    <recommendedName>
        <fullName evidence="10">Putative proline/betaine transporter</fullName>
    </recommendedName>
</protein>
<evidence type="ECO:0000256" key="7">
    <source>
        <dbReference type="ARBA" id="ARBA00022989"/>
    </source>
</evidence>
<evidence type="ECO:0000256" key="11">
    <source>
        <dbReference type="SAM" id="MobiDB-lite"/>
    </source>
</evidence>
<comment type="function">
    <text evidence="9">May be a proton symporter involved in the uptake of osmolytes such as proline and glycine betaine.</text>
</comment>
<dbReference type="PANTHER" id="PTHR43045">
    <property type="entry name" value="SHIKIMATE TRANSPORTER"/>
    <property type="match status" value="1"/>
</dbReference>
<dbReference type="InterPro" id="IPR005829">
    <property type="entry name" value="Sugar_transporter_CS"/>
</dbReference>
<evidence type="ECO:0000313" key="14">
    <source>
        <dbReference type="EMBL" id="EFL20427.1"/>
    </source>
</evidence>
<dbReference type="PROSITE" id="PS00216">
    <property type="entry name" value="SUGAR_TRANSPORT_1"/>
    <property type="match status" value="1"/>
</dbReference>
<keyword evidence="3" id="KW-0813">Transport</keyword>
<dbReference type="Gene3D" id="1.20.1250.20">
    <property type="entry name" value="MFS general substrate transporter like domains"/>
    <property type="match status" value="2"/>
</dbReference>
<evidence type="ECO:0000256" key="5">
    <source>
        <dbReference type="ARBA" id="ARBA00022692"/>
    </source>
</evidence>
<dbReference type="PANTHER" id="PTHR43045:SF1">
    <property type="entry name" value="SHIKIMATE TRANSPORTER"/>
    <property type="match status" value="1"/>
</dbReference>